<comment type="cofactor">
    <cofactor evidence="2">
        <name>Mn(2+)</name>
        <dbReference type="ChEBI" id="CHEBI:29035"/>
    </cofactor>
</comment>
<dbReference type="Pfam" id="PF08774">
    <property type="entry name" value="VRR_NUC"/>
    <property type="match status" value="1"/>
</dbReference>
<evidence type="ECO:0000256" key="8">
    <source>
        <dbReference type="ARBA" id="ARBA00022801"/>
    </source>
</evidence>
<comment type="catalytic activity">
    <reaction evidence="1">
        <text>Hydrolytically removes 5'-nucleotides successively from the 3'-hydroxy termini of 3'-hydroxy-terminated oligonucleotides.</text>
        <dbReference type="EC" id="3.1.4.1"/>
    </reaction>
</comment>
<dbReference type="EMBL" id="JACHZF010000015">
    <property type="protein sequence ID" value="MBB3331418.1"/>
    <property type="molecule type" value="Genomic_DNA"/>
</dbReference>
<evidence type="ECO:0000259" key="11">
    <source>
        <dbReference type="SMART" id="SM00990"/>
    </source>
</evidence>
<dbReference type="InterPro" id="IPR033315">
    <property type="entry name" value="Fan1-like"/>
</dbReference>
<dbReference type="SMART" id="SM00990">
    <property type="entry name" value="VRR_NUC"/>
    <property type="match status" value="1"/>
</dbReference>
<dbReference type="AlphaFoldDB" id="A0A7W5PB42"/>
<evidence type="ECO:0000256" key="1">
    <source>
        <dbReference type="ARBA" id="ARBA00000983"/>
    </source>
</evidence>
<dbReference type="Gene3D" id="3.40.1350.10">
    <property type="match status" value="1"/>
</dbReference>
<reference evidence="12 13" key="1">
    <citation type="submission" date="2020-08" db="EMBL/GenBank/DDBJ databases">
        <title>Genomic Encyclopedia of Archaeal and Bacterial Type Strains, Phase II (KMG-II): from individual species to whole genera.</title>
        <authorList>
            <person name="Goeker M."/>
        </authorList>
    </citation>
    <scope>NUCLEOTIDE SEQUENCE [LARGE SCALE GENOMIC DNA]</scope>
    <source>
        <strain evidence="12 13">5AG</strain>
    </source>
</reference>
<evidence type="ECO:0000256" key="3">
    <source>
        <dbReference type="ARBA" id="ARBA00001946"/>
    </source>
</evidence>
<protein>
    <recommendedName>
        <fullName evidence="5">phosphodiesterase I</fullName>
        <ecNumber evidence="5">3.1.4.1</ecNumber>
    </recommendedName>
</protein>
<keyword evidence="6" id="KW-0540">Nuclease</keyword>
<dbReference type="RefSeq" id="WP_183332035.1">
    <property type="nucleotide sequence ID" value="NZ_JACHZF010000015.1"/>
</dbReference>
<evidence type="ECO:0000256" key="2">
    <source>
        <dbReference type="ARBA" id="ARBA00001936"/>
    </source>
</evidence>
<name>A0A7W5PB42_9GAMM</name>
<dbReference type="EC" id="3.1.4.1" evidence="5"/>
<dbReference type="PANTHER" id="PTHR15749:SF4">
    <property type="entry name" value="FANCONI-ASSOCIATED NUCLEASE 1"/>
    <property type="match status" value="1"/>
</dbReference>
<dbReference type="PANTHER" id="PTHR15749">
    <property type="entry name" value="FANCONI-ASSOCIATED NUCLEASE 1"/>
    <property type="match status" value="1"/>
</dbReference>
<keyword evidence="13" id="KW-1185">Reference proteome</keyword>
<evidence type="ECO:0000256" key="6">
    <source>
        <dbReference type="ARBA" id="ARBA00022722"/>
    </source>
</evidence>
<keyword evidence="8" id="KW-0378">Hydrolase</keyword>
<keyword evidence="7" id="KW-0479">Metal-binding</keyword>
<keyword evidence="10" id="KW-0464">Manganese</keyword>
<evidence type="ECO:0000256" key="10">
    <source>
        <dbReference type="ARBA" id="ARBA00023211"/>
    </source>
</evidence>
<comment type="similarity">
    <text evidence="4">Belongs to the FAN1 family.</text>
</comment>
<organism evidence="12 13">
    <name type="scientific">Halomonas campaniensis</name>
    <dbReference type="NCBI Taxonomy" id="213554"/>
    <lineage>
        <taxon>Bacteria</taxon>
        <taxon>Pseudomonadati</taxon>
        <taxon>Pseudomonadota</taxon>
        <taxon>Gammaproteobacteria</taxon>
        <taxon>Oceanospirillales</taxon>
        <taxon>Halomonadaceae</taxon>
        <taxon>Halomonas</taxon>
    </lineage>
</organism>
<feature type="domain" description="VRR-NUC" evidence="11">
    <location>
        <begin position="464"/>
        <end position="582"/>
    </location>
</feature>
<dbReference type="Proteomes" id="UP000553442">
    <property type="component" value="Unassembled WGS sequence"/>
</dbReference>
<evidence type="ECO:0000313" key="13">
    <source>
        <dbReference type="Proteomes" id="UP000553442"/>
    </source>
</evidence>
<dbReference type="InterPro" id="IPR014883">
    <property type="entry name" value="VRR_NUC"/>
</dbReference>
<dbReference type="GO" id="GO:0036297">
    <property type="term" value="P:interstrand cross-link repair"/>
    <property type="evidence" value="ECO:0007669"/>
    <property type="project" value="InterPro"/>
</dbReference>
<dbReference type="Pfam" id="PF21315">
    <property type="entry name" value="FAN1_HTH"/>
    <property type="match status" value="1"/>
</dbReference>
<dbReference type="InterPro" id="IPR011856">
    <property type="entry name" value="tRNA_endonuc-like_dom_sf"/>
</dbReference>
<gene>
    <name evidence="12" type="ORF">BDK63_002301</name>
</gene>
<evidence type="ECO:0000256" key="4">
    <source>
        <dbReference type="ARBA" id="ARBA00005533"/>
    </source>
</evidence>
<evidence type="ECO:0000256" key="9">
    <source>
        <dbReference type="ARBA" id="ARBA00022842"/>
    </source>
</evidence>
<dbReference type="Pfam" id="PF18081">
    <property type="entry name" value="FANC_SAP"/>
    <property type="match status" value="1"/>
</dbReference>
<dbReference type="GO" id="GO:0003676">
    <property type="term" value="F:nucleic acid binding"/>
    <property type="evidence" value="ECO:0007669"/>
    <property type="project" value="InterPro"/>
</dbReference>
<accession>A0A7W5PB42</accession>
<evidence type="ECO:0000313" key="12">
    <source>
        <dbReference type="EMBL" id="MBB3331418.1"/>
    </source>
</evidence>
<comment type="caution">
    <text evidence="12">The sequence shown here is derived from an EMBL/GenBank/DDBJ whole genome shotgun (WGS) entry which is preliminary data.</text>
</comment>
<dbReference type="GO" id="GO:0004528">
    <property type="term" value="F:phosphodiesterase I activity"/>
    <property type="evidence" value="ECO:0007669"/>
    <property type="project" value="UniProtKB-EC"/>
</dbReference>
<sequence length="586" mass="64715">MTSSSPAASLADPFYYLVNFQYVLGWVAERHGDLLGDEEQVFLSAFAALPRASRALLVRMVMRRGEHFRTSKLVYPEIDAEIRAGSENSAETGDGGAALAPLVAAGMVEGDPALTLATLFTQLRLPELRLALAGEIRAAGLPASLGKAALLDALAPRGLEARPLAAWWPAAPDRVVHLTVMAACDRLRLMFFGNLRQDWSDFVLAELGVQRFERVAFSADSRAFQRREEVDAYLALHRLRERLDADEPVATLADALPPVPSDNAWLSARRRRLELALGRQAERAGEGELALGLYHQAGWPVDAGSAEARIRYLRLLERRGEHAEAHALSEALVEALAGGAPGEAEAQALSRLLPRLRRRLGLAAQPREAAPAPERLELCLPASLSLSLGVERAVGEHLHRDDAPVAYVENTLLIGLFGLLCWEALFAPLPGAFFHPFHSGPADLYREDFVARRRERFDDCLARLDDGRHERAILSTWREKQGLANPFVHWGALDEALLSLALSCLPAERLRACFERLLVDLKANRAGLPDLIQFFPQAAEGEPRYRLIEVKGPGDRLQDNQRRWLAFFHEQGIPAAVCHVRWVQPA</sequence>
<dbReference type="InterPro" id="IPR040603">
    <property type="entry name" value="FAN1_SAP_bact"/>
</dbReference>
<evidence type="ECO:0000256" key="5">
    <source>
        <dbReference type="ARBA" id="ARBA00012029"/>
    </source>
</evidence>
<comment type="cofactor">
    <cofactor evidence="3">
        <name>Mg(2+)</name>
        <dbReference type="ChEBI" id="CHEBI:18420"/>
    </cofactor>
</comment>
<dbReference type="GO" id="GO:0046872">
    <property type="term" value="F:metal ion binding"/>
    <property type="evidence" value="ECO:0007669"/>
    <property type="project" value="UniProtKB-KW"/>
</dbReference>
<keyword evidence="9" id="KW-0460">Magnesium</keyword>
<proteinExistence type="inferred from homology"/>
<evidence type="ECO:0000256" key="7">
    <source>
        <dbReference type="ARBA" id="ARBA00022723"/>
    </source>
</evidence>
<dbReference type="InterPro" id="IPR049125">
    <property type="entry name" value="FAN1-like_WH"/>
</dbReference>